<dbReference type="GO" id="GO:0004888">
    <property type="term" value="F:transmembrane signaling receptor activity"/>
    <property type="evidence" value="ECO:0007669"/>
    <property type="project" value="InterPro"/>
</dbReference>
<dbReference type="Pfam" id="PF02931">
    <property type="entry name" value="Neur_chan_LBD"/>
    <property type="match status" value="1"/>
</dbReference>
<dbReference type="PANTHER" id="PTHR18945">
    <property type="entry name" value="NEUROTRANSMITTER GATED ION CHANNEL"/>
    <property type="match status" value="1"/>
</dbReference>
<keyword evidence="4 14" id="KW-1133">Transmembrane helix</keyword>
<evidence type="ECO:0000256" key="11">
    <source>
        <dbReference type="ARBA" id="ARBA00023286"/>
    </source>
</evidence>
<proteinExistence type="predicted"/>
<evidence type="ECO:0000256" key="14">
    <source>
        <dbReference type="SAM" id="Phobius"/>
    </source>
</evidence>
<dbReference type="SUPFAM" id="SSF63712">
    <property type="entry name" value="Nicotinic receptor ligand binding domain-like"/>
    <property type="match status" value="1"/>
</dbReference>
<sequence length="420" mass="49185">MAYYTFCHEHRLLYDLFEKQRYNPLVRPVSNHSTPLFVQFSLAFQQLINIVNTADGNYEPSFMSNVVIYNTGLILWVPPAIYKSSCTIDVSFFPFDQQICEMKFGSWTYNPDELDFLDVNADLNDYRISQVWDIIDYETITKRINSDLGKHVEVVFRFVIRRKSLFYSSNLIIPCVLIALLSVTVFYLPADAGEKITLSISILFSINVFLLLVSKILPPSSTIPLISTYLLFTFILNIFTIFVTVILINWNFRTPRTHRMSKWFKIIFLKYLPRILLMERPDHTKRYQSAMERNNNYKQLDKQNFVSYSPKSFETQESEKSPPLESSPFFPADLVRRDSTAEDALNSINFIAHHLYEQDEYNAVREDWKYIASVFDRLQLYIFLLVTAIGSIATLMNAPYVFDFVDQKEIINTIIKRKNT</sequence>
<feature type="transmembrane region" description="Helical" evidence="14">
    <location>
        <begin position="171"/>
        <end position="190"/>
    </location>
</feature>
<comment type="subcellular location">
    <subcellularLocation>
        <location evidence="13">Synaptic cell membrane</location>
        <topology evidence="13">Multi-pass membrane protein</topology>
    </subcellularLocation>
</comment>
<feature type="domain" description="Neurotransmitter-gated ion-channel ligand-binding" evidence="15">
    <location>
        <begin position="48"/>
        <end position="163"/>
    </location>
</feature>
<feature type="transmembrane region" description="Helical" evidence="14">
    <location>
        <begin position="229"/>
        <end position="248"/>
    </location>
</feature>
<feature type="transmembrane region" description="Helical" evidence="14">
    <location>
        <begin position="196"/>
        <end position="217"/>
    </location>
</feature>
<dbReference type="Gene3D" id="1.20.58.390">
    <property type="entry name" value="Neurotransmitter-gated ion-channel transmembrane domain"/>
    <property type="match status" value="2"/>
</dbReference>
<dbReference type="KEGG" id="osn:115228268"/>
<keyword evidence="9" id="KW-0675">Receptor</keyword>
<keyword evidence="1" id="KW-0813">Transport</keyword>
<keyword evidence="11" id="KW-1071">Ligand-gated ion channel</keyword>
<organism evidence="17 18">
    <name type="scientific">Octopus sinensis</name>
    <name type="common">East Asian common octopus</name>
    <dbReference type="NCBI Taxonomy" id="2607531"/>
    <lineage>
        <taxon>Eukaryota</taxon>
        <taxon>Metazoa</taxon>
        <taxon>Spiralia</taxon>
        <taxon>Lophotrochozoa</taxon>
        <taxon>Mollusca</taxon>
        <taxon>Cephalopoda</taxon>
        <taxon>Coleoidea</taxon>
        <taxon>Octopodiformes</taxon>
        <taxon>Octopoda</taxon>
        <taxon>Incirrata</taxon>
        <taxon>Octopodidae</taxon>
        <taxon>Octopus</taxon>
    </lineage>
</organism>
<evidence type="ECO:0000256" key="13">
    <source>
        <dbReference type="ARBA" id="ARBA00034099"/>
    </source>
</evidence>
<dbReference type="RefSeq" id="XP_036354785.1">
    <property type="nucleotide sequence ID" value="XM_036498892.1"/>
</dbReference>
<reference evidence="18" key="1">
    <citation type="submission" date="2025-08" db="UniProtKB">
        <authorList>
            <consortium name="RefSeq"/>
        </authorList>
    </citation>
    <scope>IDENTIFICATION</scope>
</reference>
<keyword evidence="7 14" id="KW-0472">Membrane</keyword>
<dbReference type="InterPro" id="IPR002394">
    <property type="entry name" value="Nicotinic_acetylcholine_rcpt"/>
</dbReference>
<evidence type="ECO:0000256" key="10">
    <source>
        <dbReference type="ARBA" id="ARBA00023180"/>
    </source>
</evidence>
<dbReference type="SUPFAM" id="SSF90112">
    <property type="entry name" value="Neurotransmitter-gated ion-channel transmembrane pore"/>
    <property type="match status" value="1"/>
</dbReference>
<dbReference type="GO" id="GO:0022848">
    <property type="term" value="F:acetylcholine-gated monoatomic cation-selective channel activity"/>
    <property type="evidence" value="ECO:0007669"/>
    <property type="project" value="InterPro"/>
</dbReference>
<evidence type="ECO:0000256" key="7">
    <source>
        <dbReference type="ARBA" id="ARBA00023136"/>
    </source>
</evidence>
<dbReference type="PRINTS" id="PR00254">
    <property type="entry name" value="NICOTINICR"/>
</dbReference>
<feature type="domain" description="Neurotransmitter-gated ion-channel transmembrane" evidence="16">
    <location>
        <begin position="171"/>
        <end position="393"/>
    </location>
</feature>
<evidence type="ECO:0000256" key="1">
    <source>
        <dbReference type="ARBA" id="ARBA00022448"/>
    </source>
</evidence>
<dbReference type="Proteomes" id="UP000515154">
    <property type="component" value="Unplaced"/>
</dbReference>
<dbReference type="FunFam" id="2.70.170.10:FF:000060">
    <property type="entry name" value="Nicotinic acetylcholine receptor subunit alpha4"/>
    <property type="match status" value="1"/>
</dbReference>
<keyword evidence="2" id="KW-1003">Cell membrane</keyword>
<evidence type="ECO:0000256" key="12">
    <source>
        <dbReference type="ARBA" id="ARBA00023303"/>
    </source>
</evidence>
<dbReference type="InterPro" id="IPR036734">
    <property type="entry name" value="Neur_chan_lig-bd_sf"/>
</dbReference>
<evidence type="ECO:0000313" key="18">
    <source>
        <dbReference type="RefSeq" id="XP_036354785.1"/>
    </source>
</evidence>
<dbReference type="InterPro" id="IPR006201">
    <property type="entry name" value="Neur_channel"/>
</dbReference>
<evidence type="ECO:0000259" key="15">
    <source>
        <dbReference type="Pfam" id="PF02931"/>
    </source>
</evidence>
<feature type="transmembrane region" description="Helical" evidence="14">
    <location>
        <begin position="380"/>
        <end position="402"/>
    </location>
</feature>
<evidence type="ECO:0000256" key="2">
    <source>
        <dbReference type="ARBA" id="ARBA00022475"/>
    </source>
</evidence>
<dbReference type="InterPro" id="IPR038050">
    <property type="entry name" value="Neuro_actylchol_rec"/>
</dbReference>
<accession>A0A7E6EII2</accession>
<dbReference type="GO" id="GO:0045211">
    <property type="term" value="C:postsynaptic membrane"/>
    <property type="evidence" value="ECO:0007669"/>
    <property type="project" value="InterPro"/>
</dbReference>
<keyword evidence="12" id="KW-0407">Ion channel</keyword>
<evidence type="ECO:0000256" key="6">
    <source>
        <dbReference type="ARBA" id="ARBA00023065"/>
    </source>
</evidence>
<dbReference type="InterPro" id="IPR036719">
    <property type="entry name" value="Neuro-gated_channel_TM_sf"/>
</dbReference>
<evidence type="ECO:0000256" key="5">
    <source>
        <dbReference type="ARBA" id="ARBA00023018"/>
    </source>
</evidence>
<evidence type="ECO:0000256" key="8">
    <source>
        <dbReference type="ARBA" id="ARBA00023157"/>
    </source>
</evidence>
<keyword evidence="17" id="KW-1185">Reference proteome</keyword>
<dbReference type="FunFam" id="1.20.58.390:FF:000038">
    <property type="entry name" value="Acetylcholine receptor subunit beta-like 1"/>
    <property type="match status" value="1"/>
</dbReference>
<evidence type="ECO:0000256" key="9">
    <source>
        <dbReference type="ARBA" id="ARBA00023170"/>
    </source>
</evidence>
<gene>
    <name evidence="18" type="primary">LOC115228268</name>
</gene>
<evidence type="ECO:0000256" key="3">
    <source>
        <dbReference type="ARBA" id="ARBA00022692"/>
    </source>
</evidence>
<keyword evidence="6" id="KW-0406">Ion transport</keyword>
<name>A0A7E6EII2_9MOLL</name>
<dbReference type="Gene3D" id="2.70.170.10">
    <property type="entry name" value="Neurotransmitter-gated ion-channel ligand-binding domain"/>
    <property type="match status" value="2"/>
</dbReference>
<dbReference type="InterPro" id="IPR018000">
    <property type="entry name" value="Neurotransmitter_ion_chnl_CS"/>
</dbReference>
<dbReference type="AlphaFoldDB" id="A0A7E6EII2"/>
<dbReference type="InterPro" id="IPR006029">
    <property type="entry name" value="Neurotrans-gated_channel_TM"/>
</dbReference>
<evidence type="ECO:0000256" key="4">
    <source>
        <dbReference type="ARBA" id="ARBA00022989"/>
    </source>
</evidence>
<evidence type="ECO:0000259" key="16">
    <source>
        <dbReference type="Pfam" id="PF02932"/>
    </source>
</evidence>
<evidence type="ECO:0000313" key="17">
    <source>
        <dbReference type="Proteomes" id="UP000515154"/>
    </source>
</evidence>
<keyword evidence="10" id="KW-0325">Glycoprotein</keyword>
<protein>
    <submittedName>
        <fullName evidence="18">Acetylcholine receptor subunit beta-like 1</fullName>
    </submittedName>
</protein>
<dbReference type="Pfam" id="PF02932">
    <property type="entry name" value="Neur_chan_memb"/>
    <property type="match status" value="1"/>
</dbReference>
<dbReference type="InterPro" id="IPR006202">
    <property type="entry name" value="Neur_chan_lig-bd"/>
</dbReference>
<keyword evidence="8" id="KW-1015">Disulfide bond</keyword>
<keyword evidence="3 14" id="KW-0812">Transmembrane</keyword>
<keyword evidence="5" id="KW-0770">Synapse</keyword>
<dbReference type="CDD" id="cd19064">
    <property type="entry name" value="LGIC_TM_nAChR"/>
    <property type="match status" value="1"/>
</dbReference>
<dbReference type="PROSITE" id="PS00236">
    <property type="entry name" value="NEUROTR_ION_CHANNEL"/>
    <property type="match status" value="1"/>
</dbReference>